<keyword evidence="4" id="KW-1185">Reference proteome</keyword>
<proteinExistence type="inferred from homology"/>
<dbReference type="Gene3D" id="3.40.640.10">
    <property type="entry name" value="Type I PLP-dependent aspartate aminotransferase-like (Major domain)"/>
    <property type="match status" value="1"/>
</dbReference>
<reference evidence="3 4" key="1">
    <citation type="submission" date="2022-06" db="EMBL/GenBank/DDBJ databases">
        <title>Halogeometricum sp. a new haloarchaeum isolate from saline soil.</title>
        <authorList>
            <person name="Strakova D."/>
            <person name="Galisteo C."/>
            <person name="Sanchez-Porro C."/>
            <person name="Ventosa A."/>
        </authorList>
    </citation>
    <scope>NUCLEOTIDE SEQUENCE [LARGE SCALE GENOMIC DNA]</scope>
    <source>
        <strain evidence="4">S3BR25-2</strain>
    </source>
</reference>
<dbReference type="PANTHER" id="PTHR30244">
    <property type="entry name" value="TRANSAMINASE"/>
    <property type="match status" value="1"/>
</dbReference>
<name>A0ABU2G4F5_9EURY</name>
<dbReference type="RefSeq" id="WP_310929621.1">
    <property type="nucleotide sequence ID" value="NZ_JAMQOQ010000004.1"/>
</dbReference>
<evidence type="ECO:0000256" key="2">
    <source>
        <dbReference type="SAM" id="MobiDB-lite"/>
    </source>
</evidence>
<dbReference type="GO" id="GO:0008483">
    <property type="term" value="F:transaminase activity"/>
    <property type="evidence" value="ECO:0007669"/>
    <property type="project" value="UniProtKB-KW"/>
</dbReference>
<protein>
    <submittedName>
        <fullName evidence="3">DegT/DnrJ/EryC1/StrS family aminotransferase</fullName>
    </submittedName>
</protein>
<dbReference type="PANTHER" id="PTHR30244:SF42">
    <property type="entry name" value="UDP-2-ACETAMIDO-2-DEOXY-3-OXO-D-GLUCURONATE AMINOTRANSFERASE"/>
    <property type="match status" value="1"/>
</dbReference>
<evidence type="ECO:0000313" key="3">
    <source>
        <dbReference type="EMBL" id="MDS0295676.1"/>
    </source>
</evidence>
<evidence type="ECO:0000256" key="1">
    <source>
        <dbReference type="RuleBase" id="RU004508"/>
    </source>
</evidence>
<keyword evidence="3" id="KW-0032">Aminotransferase</keyword>
<sequence length="374" mass="39807">MRAQPRTASYHASGKEALYVGLSLLDRSDGDEVLVPSYAPAGVAAAVRAAGASPRFYRVESPHEPDLTSVEDAVSESTTALVAVQYFGFPQTRMDDLRRVASDHGVALVDDASHGPLGSADGRALGARGDVGFASFHKPLRVPDGAVLYVDGASPLVGRRPADERTRRVGTPGLRPGRGDLRYYAVSASAALRERVPALRRPFRAVVAAAGGAVRGDGAADSELGSDADAAGSRRSAGRRPTDGAEWHGGMSWATRRELRRTDPEAVRRERRDAYRIWAAAAADCEGVAPVFADLPPGACPWVFPVAVDADEGRAERLESRVDDAFRWPRLPDAVAGDAAFATANRLSRSVVCLPLRRPTDEAHARRLIGTADD</sequence>
<feature type="compositionally biased region" description="Low complexity" evidence="2">
    <location>
        <begin position="217"/>
        <end position="235"/>
    </location>
</feature>
<dbReference type="Pfam" id="PF01041">
    <property type="entry name" value="DegT_DnrJ_EryC1"/>
    <property type="match status" value="1"/>
</dbReference>
<dbReference type="InterPro" id="IPR015424">
    <property type="entry name" value="PyrdxlP-dep_Trfase"/>
</dbReference>
<comment type="caution">
    <text evidence="3">The sequence shown here is derived from an EMBL/GenBank/DDBJ whole genome shotgun (WGS) entry which is preliminary data.</text>
</comment>
<dbReference type="InterPro" id="IPR000653">
    <property type="entry name" value="DegT/StrS_aminotransferase"/>
</dbReference>
<gene>
    <name evidence="3" type="ORF">NDI79_15995</name>
</gene>
<comment type="similarity">
    <text evidence="1">Belongs to the DegT/DnrJ/EryC1 family.</text>
</comment>
<dbReference type="Proteomes" id="UP001254813">
    <property type="component" value="Unassembled WGS sequence"/>
</dbReference>
<evidence type="ECO:0000313" key="4">
    <source>
        <dbReference type="Proteomes" id="UP001254813"/>
    </source>
</evidence>
<keyword evidence="3" id="KW-0808">Transferase</keyword>
<organism evidence="3 4">
    <name type="scientific">Halogeometricum luteum</name>
    <dbReference type="NCBI Taxonomy" id="2950537"/>
    <lineage>
        <taxon>Archaea</taxon>
        <taxon>Methanobacteriati</taxon>
        <taxon>Methanobacteriota</taxon>
        <taxon>Stenosarchaea group</taxon>
        <taxon>Halobacteria</taxon>
        <taxon>Halobacteriales</taxon>
        <taxon>Haloferacaceae</taxon>
        <taxon>Halogeometricum</taxon>
    </lineage>
</organism>
<dbReference type="InterPro" id="IPR015421">
    <property type="entry name" value="PyrdxlP-dep_Trfase_major"/>
</dbReference>
<dbReference type="SUPFAM" id="SSF53383">
    <property type="entry name" value="PLP-dependent transferases"/>
    <property type="match status" value="1"/>
</dbReference>
<feature type="region of interest" description="Disordered" evidence="2">
    <location>
        <begin position="217"/>
        <end position="251"/>
    </location>
</feature>
<keyword evidence="1" id="KW-0663">Pyridoxal phosphate</keyword>
<accession>A0ABU2G4F5</accession>
<dbReference type="EMBL" id="JAMQOQ010000004">
    <property type="protein sequence ID" value="MDS0295676.1"/>
    <property type="molecule type" value="Genomic_DNA"/>
</dbReference>